<protein>
    <submittedName>
        <fullName evidence="2">Uncharacterized protein</fullName>
    </submittedName>
</protein>
<evidence type="ECO:0000313" key="3">
    <source>
        <dbReference type="Proteomes" id="UP000827549"/>
    </source>
</evidence>
<gene>
    <name evidence="2" type="ORF">LOC62_01G001633</name>
</gene>
<feature type="region of interest" description="Disordered" evidence="1">
    <location>
        <begin position="1171"/>
        <end position="1216"/>
    </location>
</feature>
<feature type="compositionally biased region" description="Pro residues" evidence="1">
    <location>
        <begin position="1185"/>
        <end position="1208"/>
    </location>
</feature>
<dbReference type="EMBL" id="CP086714">
    <property type="protein sequence ID" value="WOO78080.1"/>
    <property type="molecule type" value="Genomic_DNA"/>
</dbReference>
<dbReference type="GeneID" id="87804888"/>
<proteinExistence type="predicted"/>
<accession>A0AAF0Y125</accession>
<evidence type="ECO:0000256" key="1">
    <source>
        <dbReference type="SAM" id="MobiDB-lite"/>
    </source>
</evidence>
<dbReference type="RefSeq" id="XP_062624112.1">
    <property type="nucleotide sequence ID" value="XM_062768128.1"/>
</dbReference>
<feature type="compositionally biased region" description="Basic and acidic residues" evidence="1">
    <location>
        <begin position="1171"/>
        <end position="1184"/>
    </location>
</feature>
<dbReference type="AlphaFoldDB" id="A0AAF0Y125"/>
<dbReference type="Proteomes" id="UP000827549">
    <property type="component" value="Chromosome 1"/>
</dbReference>
<evidence type="ECO:0000313" key="2">
    <source>
        <dbReference type="EMBL" id="WOO78080.1"/>
    </source>
</evidence>
<sequence>MTTTAPDPRALVLNVPHIVDEILASVDRSTLVPCLRIKALHDSAGKRLYHTVRVDSGTMASFFRSAQLPSSLRTFLWPGYALTTRPTSSDFKTPLLAHVRVLSLGSHAPFPGVCSPGPAGLLPNLHTLRIVRSPDTTGLRLLPLCGHSTYCRLVGKLAPRKLVIRNLDEREDYLPSRWPARAPHEIVWVLPTDGRRSRRQPTNNDGELALLPTAKAKFIYHETWEVSGTHVSFLTYGVPRTVISQYIDMVLELAQNMAANFLALRSDLPMDEVDTHINTDDLARWRRFIPGGQALTPDKIVAVFNNALSRTERELLAHNTFHMWHYAALDEAERAYELDDGSMGVTSPAHHLLEIPRVVDRLLADVDKRTLVACLYVKPLHAAARTELRLTTKAATAGSIIANSQHIVDAILAHADRLTLVTALRVNATWLDAAGKVLYHTVRVDRFNITSFFRGALVGTDTNEDTGCAGASCARFGEKVGVPAQSPGKTRGQKKNARKAKMKKSASVTNFKASLLARVHVLSLGAHHGCVCTLYGPHMPSLLRHLDTLRIVPAPASTHTLQPLCDARECALFACATPRRVVLRNLDGGSGPSWPQYLPFDGDAPFAEVVWVLPTKGERYGDDGGLIGAGQFGRAATTYVFADWELWRAPAGSSLANFFDVVNNKRFPVLPSDVIYVVGSPSFGPPPTVVGLERLQFTARGADDVVGTFKHHFPHVHLDNDRLLRMVRDELRTQALQCALLTGQYDPADCPEWITYHTLDEYAALPESHGVLHDGMREALEMAERDGVELGVEFVPQHNGMFDLKTSFTHILLQIPHIVEAILAPLDRRTLLSCLRVHLLHDSAGKLLYRTVRVHRSNLATFFLGALVGTRTEETGCSGAGCTRFTHETVMYLSRGKLQRQLEQEEEEAKTVDSGANTTNFKAPLLAYVRVLSLSSHHVCACRLYAPHLATILPNLRTLRIVPAPASDHTLERLCDARECAVFASAVARRLVLCNLDAHAGALSGWPLRARYDERPPFKHVVWVLPTSGAGYAGRGIKFSRGFFGPTPHTYVFADWEVWVPPAGWDLRRRRLPPVNPSDVVHAIGGAGDTCRSPSPTVVGLERVALRDYGDEIGRMFAHSAHLRCDSAHLRQLVHDKLDASARDSNNDGITEPAPVVFHTLEEYALDPESRGVLDDGMRDDPPEPPKPTPTPTQAPPTPTPVPAPPAPTGRRGEPYVLHPNCREPLKTAIHVFCNIM</sequence>
<reference evidence="2" key="1">
    <citation type="submission" date="2023-10" db="EMBL/GenBank/DDBJ databases">
        <authorList>
            <person name="Noh H."/>
        </authorList>
    </citation>
    <scope>NUCLEOTIDE SEQUENCE</scope>
    <source>
        <strain evidence="2">DUCC4014</strain>
    </source>
</reference>
<keyword evidence="3" id="KW-1185">Reference proteome</keyword>
<organism evidence="2 3">
    <name type="scientific">Vanrija pseudolonga</name>
    <dbReference type="NCBI Taxonomy" id="143232"/>
    <lineage>
        <taxon>Eukaryota</taxon>
        <taxon>Fungi</taxon>
        <taxon>Dikarya</taxon>
        <taxon>Basidiomycota</taxon>
        <taxon>Agaricomycotina</taxon>
        <taxon>Tremellomycetes</taxon>
        <taxon>Trichosporonales</taxon>
        <taxon>Trichosporonaceae</taxon>
        <taxon>Vanrija</taxon>
    </lineage>
</organism>
<name>A0AAF0Y125_9TREE</name>